<feature type="transmembrane region" description="Helical" evidence="9">
    <location>
        <begin position="30"/>
        <end position="48"/>
    </location>
</feature>
<dbReference type="PANTHER" id="PTHR24421">
    <property type="entry name" value="NITRATE/NITRITE SENSOR PROTEIN NARX-RELATED"/>
    <property type="match status" value="1"/>
</dbReference>
<evidence type="ECO:0000256" key="1">
    <source>
        <dbReference type="ARBA" id="ARBA00000085"/>
    </source>
</evidence>
<dbReference type="EC" id="2.7.13.3" evidence="2"/>
<keyword evidence="5" id="KW-0547">Nucleotide-binding</keyword>
<evidence type="ECO:0000256" key="9">
    <source>
        <dbReference type="SAM" id="Phobius"/>
    </source>
</evidence>
<comment type="catalytic activity">
    <reaction evidence="1">
        <text>ATP + protein L-histidine = ADP + protein N-phospho-L-histidine.</text>
        <dbReference type="EC" id="2.7.13.3"/>
    </reaction>
</comment>
<evidence type="ECO:0000256" key="4">
    <source>
        <dbReference type="ARBA" id="ARBA00022679"/>
    </source>
</evidence>
<keyword evidence="3" id="KW-0597">Phosphoprotein</keyword>
<keyword evidence="8" id="KW-0902">Two-component regulatory system</keyword>
<evidence type="ECO:0000313" key="12">
    <source>
        <dbReference type="Proteomes" id="UP000659344"/>
    </source>
</evidence>
<keyword evidence="4" id="KW-0808">Transferase</keyword>
<dbReference type="CDD" id="cd16917">
    <property type="entry name" value="HATPase_UhpB-NarQ-NarX-like"/>
    <property type="match status" value="1"/>
</dbReference>
<gene>
    <name evidence="11" type="ORF">GCM10008013_36210</name>
</gene>
<dbReference type="InterPro" id="IPR050482">
    <property type="entry name" value="Sensor_HK_TwoCompSys"/>
</dbReference>
<proteinExistence type="predicted"/>
<dbReference type="InterPro" id="IPR036890">
    <property type="entry name" value="HATPase_C_sf"/>
</dbReference>
<evidence type="ECO:0000256" key="3">
    <source>
        <dbReference type="ARBA" id="ARBA00022553"/>
    </source>
</evidence>
<reference evidence="12" key="1">
    <citation type="journal article" date="2019" name="Int. J. Syst. Evol. Microbiol.">
        <title>The Global Catalogue of Microorganisms (GCM) 10K type strain sequencing project: providing services to taxonomists for standard genome sequencing and annotation.</title>
        <authorList>
            <consortium name="The Broad Institute Genomics Platform"/>
            <consortium name="The Broad Institute Genome Sequencing Center for Infectious Disease"/>
            <person name="Wu L."/>
            <person name="Ma J."/>
        </authorList>
    </citation>
    <scope>NUCLEOTIDE SEQUENCE [LARGE SCALE GENOMIC DNA]</scope>
    <source>
        <strain evidence="12">CGMCC 1.12769</strain>
    </source>
</reference>
<evidence type="ECO:0000256" key="8">
    <source>
        <dbReference type="ARBA" id="ARBA00023012"/>
    </source>
</evidence>
<protein>
    <recommendedName>
        <fullName evidence="2">histidine kinase</fullName>
        <ecNumber evidence="2">2.7.13.3</ecNumber>
    </recommendedName>
</protein>
<dbReference type="RefSeq" id="WP_188541253.1">
    <property type="nucleotide sequence ID" value="NZ_BMFT01000002.1"/>
</dbReference>
<keyword evidence="9" id="KW-1133">Transmembrane helix</keyword>
<accession>A0ABQ1YPG6</accession>
<keyword evidence="9" id="KW-0812">Transmembrane</keyword>
<organism evidence="11 12">
    <name type="scientific">Paenibacillus segetis</name>
    <dbReference type="NCBI Taxonomy" id="1325360"/>
    <lineage>
        <taxon>Bacteria</taxon>
        <taxon>Bacillati</taxon>
        <taxon>Bacillota</taxon>
        <taxon>Bacilli</taxon>
        <taxon>Bacillales</taxon>
        <taxon>Paenibacillaceae</taxon>
        <taxon>Paenibacillus</taxon>
    </lineage>
</organism>
<feature type="domain" description="Signal transduction histidine kinase subgroup 3 dimerisation and phosphoacceptor" evidence="10">
    <location>
        <begin position="177"/>
        <end position="242"/>
    </location>
</feature>
<comment type="caution">
    <text evidence="11">The sequence shown here is derived from an EMBL/GenBank/DDBJ whole genome shotgun (WGS) entry which is preliminary data.</text>
</comment>
<feature type="transmembrane region" description="Helical" evidence="9">
    <location>
        <begin position="57"/>
        <end position="76"/>
    </location>
</feature>
<evidence type="ECO:0000313" key="11">
    <source>
        <dbReference type="EMBL" id="GGH32063.1"/>
    </source>
</evidence>
<dbReference type="Gene3D" id="3.30.565.10">
    <property type="entry name" value="Histidine kinase-like ATPase, C-terminal domain"/>
    <property type="match status" value="1"/>
</dbReference>
<dbReference type="SUPFAM" id="SSF55874">
    <property type="entry name" value="ATPase domain of HSP90 chaperone/DNA topoisomerase II/histidine kinase"/>
    <property type="match status" value="1"/>
</dbReference>
<evidence type="ECO:0000256" key="6">
    <source>
        <dbReference type="ARBA" id="ARBA00022777"/>
    </source>
</evidence>
<keyword evidence="6 11" id="KW-0418">Kinase</keyword>
<dbReference type="GO" id="GO:0016301">
    <property type="term" value="F:kinase activity"/>
    <property type="evidence" value="ECO:0007669"/>
    <property type="project" value="UniProtKB-KW"/>
</dbReference>
<keyword evidence="12" id="KW-1185">Reference proteome</keyword>
<dbReference type="InterPro" id="IPR011712">
    <property type="entry name" value="Sig_transdc_His_kin_sub3_dim/P"/>
</dbReference>
<evidence type="ECO:0000256" key="2">
    <source>
        <dbReference type="ARBA" id="ARBA00012438"/>
    </source>
</evidence>
<feature type="transmembrane region" description="Helical" evidence="9">
    <location>
        <begin position="96"/>
        <end position="129"/>
    </location>
</feature>
<dbReference type="Pfam" id="PF07730">
    <property type="entry name" value="HisKA_3"/>
    <property type="match status" value="1"/>
</dbReference>
<dbReference type="EMBL" id="BMFT01000002">
    <property type="protein sequence ID" value="GGH32063.1"/>
    <property type="molecule type" value="Genomic_DNA"/>
</dbReference>
<evidence type="ECO:0000256" key="7">
    <source>
        <dbReference type="ARBA" id="ARBA00022840"/>
    </source>
</evidence>
<dbReference type="PANTHER" id="PTHR24421:SF10">
    <property type="entry name" value="NITRATE_NITRITE SENSOR PROTEIN NARQ"/>
    <property type="match status" value="1"/>
</dbReference>
<evidence type="ECO:0000256" key="5">
    <source>
        <dbReference type="ARBA" id="ARBA00022741"/>
    </source>
</evidence>
<keyword evidence="9" id="KW-0472">Membrane</keyword>
<keyword evidence="7" id="KW-0067">ATP-binding</keyword>
<name>A0ABQ1YPG6_9BACL</name>
<feature type="transmembrane region" description="Helical" evidence="9">
    <location>
        <begin position="7"/>
        <end position="24"/>
    </location>
</feature>
<dbReference type="Gene3D" id="1.20.5.1930">
    <property type="match status" value="1"/>
</dbReference>
<sequence length="368" mass="41520">MELWTVGNKTIVLFFAIIASYFSVTEPDLWLVLFFLIYLALNLVLHIVKPSMIKQGMILLIIIYLISCSIYGHPYFALLLPLSFYELASFYARSNGYLFCAMLIPALFMRNTMLILYSFVTLLSFFNYIMVRKYMARVSKQDDEMERMRKDGQRLVKRLNENQEFLKVSEYMVKLEERNRLAQELHDGIGHSMTGSLIQMEAAKRLMHNDPQTAEMLLQNAIGISKEGIEEIRLTLKNNKPPMEQLGLSRLKTAVEAFGGKTGLMTTVVHEGDIEVITPLQWRIIYENVNESLTNAAKYAKASAVHIEIKVLNHFIKAVVSDNGQGTPKIVKGLGLVGMEERAAAVNGTIIADGSNGFSVTTLIPYGT</sequence>
<dbReference type="Proteomes" id="UP000659344">
    <property type="component" value="Unassembled WGS sequence"/>
</dbReference>
<evidence type="ECO:0000259" key="10">
    <source>
        <dbReference type="Pfam" id="PF07730"/>
    </source>
</evidence>